<accession>A0A4P7GMZ3</accession>
<name>A0A4P7GMZ3_9ACTN</name>
<feature type="transmembrane region" description="Helical" evidence="1">
    <location>
        <begin position="56"/>
        <end position="74"/>
    </location>
</feature>
<feature type="transmembrane region" description="Helical" evidence="1">
    <location>
        <begin position="20"/>
        <end position="44"/>
    </location>
</feature>
<evidence type="ECO:0000313" key="3">
    <source>
        <dbReference type="Proteomes" id="UP000294894"/>
    </source>
</evidence>
<sequence>MAAVTAYPVVVPHVFQIESTIMLVLSLALLAVKIFALVTSLMFTPEHYRAADKLTKPTWVAILGLGVVANLLLSGSPMNLINLAATIAALVYLADVRPALNSLTRR</sequence>
<keyword evidence="1" id="KW-1133">Transmembrane helix</keyword>
<dbReference type="AlphaFoldDB" id="A0A4P7GMZ3"/>
<organism evidence="2 3">
    <name type="scientific">Nocardioides euryhalodurans</name>
    <dbReference type="NCBI Taxonomy" id="2518370"/>
    <lineage>
        <taxon>Bacteria</taxon>
        <taxon>Bacillati</taxon>
        <taxon>Actinomycetota</taxon>
        <taxon>Actinomycetes</taxon>
        <taxon>Propionibacteriales</taxon>
        <taxon>Nocardioidaceae</taxon>
        <taxon>Nocardioides</taxon>
    </lineage>
</organism>
<dbReference type="Pfam" id="PF10724">
    <property type="entry name" value="DUF2516"/>
    <property type="match status" value="1"/>
</dbReference>
<keyword evidence="3" id="KW-1185">Reference proteome</keyword>
<proteinExistence type="predicted"/>
<dbReference type="InterPro" id="IPR019662">
    <property type="entry name" value="DUF2516"/>
</dbReference>
<gene>
    <name evidence="2" type="ORF">EXE57_14850</name>
</gene>
<dbReference type="EMBL" id="CP038267">
    <property type="protein sequence ID" value="QBR93403.1"/>
    <property type="molecule type" value="Genomic_DNA"/>
</dbReference>
<dbReference type="OrthoDB" id="4774469at2"/>
<protein>
    <submittedName>
        <fullName evidence="2">DUF2516 family protein</fullName>
    </submittedName>
</protein>
<evidence type="ECO:0000256" key="1">
    <source>
        <dbReference type="SAM" id="Phobius"/>
    </source>
</evidence>
<keyword evidence="1" id="KW-0472">Membrane</keyword>
<dbReference type="KEGG" id="noy:EXE57_14850"/>
<keyword evidence="1" id="KW-0812">Transmembrane</keyword>
<evidence type="ECO:0000313" key="2">
    <source>
        <dbReference type="EMBL" id="QBR93403.1"/>
    </source>
</evidence>
<reference evidence="2 3" key="1">
    <citation type="submission" date="2019-03" db="EMBL/GenBank/DDBJ databases">
        <title>Three New Species of Nocardioides, Nocardioides euryhalodurans sp. nov., Nocardioides seonyuensis sp. nov. and Nocardioides eburneoflavus sp. nov., Iolated from Soil.</title>
        <authorList>
            <person name="Roh S.G."/>
            <person name="Lee C."/>
            <person name="Kim M.-K."/>
            <person name="Kim S.B."/>
        </authorList>
    </citation>
    <scope>NUCLEOTIDE SEQUENCE [LARGE SCALE GENOMIC DNA]</scope>
    <source>
        <strain evidence="2 3">MMS17-SY117</strain>
    </source>
</reference>
<dbReference type="Proteomes" id="UP000294894">
    <property type="component" value="Chromosome"/>
</dbReference>